<dbReference type="EMBL" id="JAYDCJ010000003">
    <property type="protein sequence ID" value="MEA1082351.1"/>
    <property type="molecule type" value="Genomic_DNA"/>
</dbReference>
<evidence type="ECO:0000313" key="1">
    <source>
        <dbReference type="EMBL" id="MEA1082351.1"/>
    </source>
</evidence>
<accession>A0ABU5P2P3</accession>
<organism evidence="1 2">
    <name type="scientific">Marinobacter qingdaonensis</name>
    <dbReference type="NCBI Taxonomy" id="3108486"/>
    <lineage>
        <taxon>Bacteria</taxon>
        <taxon>Pseudomonadati</taxon>
        <taxon>Pseudomonadota</taxon>
        <taxon>Gammaproteobacteria</taxon>
        <taxon>Pseudomonadales</taxon>
        <taxon>Marinobacteraceae</taxon>
        <taxon>Marinobacter</taxon>
    </lineage>
</organism>
<dbReference type="SUPFAM" id="SSF55729">
    <property type="entry name" value="Acyl-CoA N-acyltransferases (Nat)"/>
    <property type="match status" value="1"/>
</dbReference>
<comment type="caution">
    <text evidence="1">The sequence shown here is derived from an EMBL/GenBank/DDBJ whole genome shotgun (WGS) entry which is preliminary data.</text>
</comment>
<protein>
    <recommendedName>
        <fullName evidence="3">N-acetyltransferase domain-containing protein</fullName>
    </recommendedName>
</protein>
<dbReference type="Proteomes" id="UP001305746">
    <property type="component" value="Unassembled WGS sequence"/>
</dbReference>
<dbReference type="RefSeq" id="WP_322856775.1">
    <property type="nucleotide sequence ID" value="NZ_JAYDCJ010000003.1"/>
</dbReference>
<reference evidence="1 2" key="1">
    <citation type="submission" date="2023-12" db="EMBL/GenBank/DDBJ databases">
        <title>Marinobacter qingdaonensis sp. nov., isolated from the intertidal sediment of Qingdao, PR China.</title>
        <authorList>
            <person name="Li Y."/>
        </authorList>
    </citation>
    <scope>NUCLEOTIDE SEQUENCE [LARGE SCALE GENOMIC DNA]</scope>
    <source>
        <strain evidence="1 2">ASW11-75</strain>
    </source>
</reference>
<sequence length="247" mass="28467">MTSKKPKTRLKLNARIVSGPEASDLDLDAMWRLRLDYLDLRLPEQEDWQRFCRFCRKERTVLALFEDADGALQGYFTFTFEPIARTGRKALLIHSKYYYVRTAARGHPKITTAAWRLLPGLLRRYGLRRLYVIAFAFPTSFVSLSRTFGGAMTIQDPATPNWEREVLADFSREQAGADWDPEAGVIRYQSVPQGENRPVPTGIQALQARYEGFNPDWQDGVSLPIMMKLDAPTVWSTMKTNLRRMLR</sequence>
<evidence type="ECO:0000313" key="2">
    <source>
        <dbReference type="Proteomes" id="UP001305746"/>
    </source>
</evidence>
<keyword evidence="2" id="KW-1185">Reference proteome</keyword>
<name>A0ABU5P2P3_9GAMM</name>
<proteinExistence type="predicted"/>
<evidence type="ECO:0008006" key="3">
    <source>
        <dbReference type="Google" id="ProtNLM"/>
    </source>
</evidence>
<gene>
    <name evidence="1" type="ORF">U5822_16900</name>
</gene>
<dbReference type="Gene3D" id="3.40.630.30">
    <property type="match status" value="1"/>
</dbReference>
<dbReference type="InterPro" id="IPR016181">
    <property type="entry name" value="Acyl_CoA_acyltransferase"/>
</dbReference>